<evidence type="ECO:0000256" key="4">
    <source>
        <dbReference type="ARBA" id="ARBA00023242"/>
    </source>
</evidence>
<proteinExistence type="predicted"/>
<keyword evidence="4" id="KW-0539">Nucleus</keyword>
<dbReference type="InterPro" id="IPR051127">
    <property type="entry name" value="Fungal_SecMet_Regulators"/>
</dbReference>
<dbReference type="AlphaFoldDB" id="A0A6A6DYG3"/>
<keyword evidence="9" id="KW-1185">Reference proteome</keyword>
<feature type="region of interest" description="Disordered" evidence="6">
    <location>
        <begin position="1"/>
        <end position="23"/>
    </location>
</feature>
<dbReference type="EMBL" id="ML994637">
    <property type="protein sequence ID" value="KAF2184731.1"/>
    <property type="molecule type" value="Genomic_DNA"/>
</dbReference>
<dbReference type="InterPro" id="IPR005600">
    <property type="entry name" value="Gal4_dimer_dom"/>
</dbReference>
<evidence type="ECO:0000313" key="8">
    <source>
        <dbReference type="EMBL" id="KAF2184731.1"/>
    </source>
</evidence>
<dbReference type="InterPro" id="IPR007219">
    <property type="entry name" value="XnlR_reg_dom"/>
</dbReference>
<dbReference type="GO" id="GO:0000981">
    <property type="term" value="F:DNA-binding transcription factor activity, RNA polymerase II-specific"/>
    <property type="evidence" value="ECO:0007669"/>
    <property type="project" value="InterPro"/>
</dbReference>
<dbReference type="CDD" id="cd12148">
    <property type="entry name" value="fungal_TF_MHR"/>
    <property type="match status" value="1"/>
</dbReference>
<keyword evidence="3" id="KW-0804">Transcription</keyword>
<dbReference type="PROSITE" id="PS50048">
    <property type="entry name" value="ZN2_CY6_FUNGAL_2"/>
    <property type="match status" value="1"/>
</dbReference>
<feature type="coiled-coil region" evidence="5">
    <location>
        <begin position="57"/>
        <end position="84"/>
    </location>
</feature>
<dbReference type="SMART" id="SM00906">
    <property type="entry name" value="Fungal_trans"/>
    <property type="match status" value="1"/>
</dbReference>
<feature type="compositionally biased region" description="Basic and acidic residues" evidence="6">
    <location>
        <begin position="10"/>
        <end position="23"/>
    </location>
</feature>
<feature type="domain" description="Zn(2)-C6 fungal-type" evidence="7">
    <location>
        <begin position="21"/>
        <end position="51"/>
    </location>
</feature>
<evidence type="ECO:0000313" key="9">
    <source>
        <dbReference type="Proteomes" id="UP000800200"/>
    </source>
</evidence>
<evidence type="ECO:0000256" key="2">
    <source>
        <dbReference type="ARBA" id="ARBA00023015"/>
    </source>
</evidence>
<evidence type="ECO:0000256" key="5">
    <source>
        <dbReference type="SAM" id="Coils"/>
    </source>
</evidence>
<name>A0A6A6DYG3_9PEZI</name>
<dbReference type="Proteomes" id="UP000800200">
    <property type="component" value="Unassembled WGS sequence"/>
</dbReference>
<evidence type="ECO:0000256" key="6">
    <source>
        <dbReference type="SAM" id="MobiDB-lite"/>
    </source>
</evidence>
<sequence>MDIATSQIHDLARATPEEPPPCRECRRRKAKCDGKVPVCSICQRYKRHCLYDKHSRTRLTRRHLTDLEERLERAEALLRNHFTDTQIAQMLGGAATTADANSQFTGTLPIDDPTKKSREEPIQPFEPVAAPALNSLSFSHVSNQESTTDTELFPSSIATGQKTWLDSFVGSEPMTGDPEPSFGSRPSTDDDFEWDERERSWSMCDPSSGPSIADGDGRNTQPIMDGMAALTVDDHNHGYLGAVSGAALLRFILSNDRNGTRVDVSGRQQRLEDLFRQGPAEDSGHSQWIRTQAMLTRVAVEHLIDAFFALYHPTFPIVHEPTFRAQYSNTAPRPSGDKWNILANIIAALGSFAATDPSDDTDIPIFQAVKKDLFVDYLEAGNLTLVQAFGLSANYLQKRNKPNSGYNYGGLALRLAIGIGLHKEFDGGKISALQMEIRRRVWWCLCVLDVGATVTYGRPLNWPQAGVETAMPRNIHEKDLTSPSTTFGQEVDGVTIYTYIRVQSAYHLRTMRIYNRLISAPFPPAAELIALDDELICGWLNEVPHYFGDDDFLPLRPEYALGHGISQWRFRNLRILMYRPFLIRWALGTSSCERSRSNAEDLAVSRCLDAAKESITSIQQFWTSRTHTRLAAWYVLYFLFQATLIPLHCLRQKPQNPLGRGWRTQIRSSLAVMDAMVDLNPNSSKCRDVTLRLCGANLYGEDEHLYSEIPTGLFGLTDDPSGWSTETDWTISGYEAWCELLSNASTGTSTYQAMSVDDWGLGFFP</sequence>
<dbReference type="PROSITE" id="PS00463">
    <property type="entry name" value="ZN2_CY6_FUNGAL_1"/>
    <property type="match status" value="1"/>
</dbReference>
<dbReference type="Gene3D" id="4.10.240.10">
    <property type="entry name" value="Zn(2)-C6 fungal-type DNA-binding domain"/>
    <property type="match status" value="1"/>
</dbReference>
<dbReference type="InterPro" id="IPR036864">
    <property type="entry name" value="Zn2-C6_fun-type_DNA-bd_sf"/>
</dbReference>
<dbReference type="GO" id="GO:0005634">
    <property type="term" value="C:nucleus"/>
    <property type="evidence" value="ECO:0007669"/>
    <property type="project" value="TreeGrafter"/>
</dbReference>
<gene>
    <name evidence="8" type="ORF">K469DRAFT_579204</name>
</gene>
<dbReference type="GO" id="GO:0006351">
    <property type="term" value="P:DNA-templated transcription"/>
    <property type="evidence" value="ECO:0007669"/>
    <property type="project" value="InterPro"/>
</dbReference>
<evidence type="ECO:0000256" key="1">
    <source>
        <dbReference type="ARBA" id="ARBA00022723"/>
    </source>
</evidence>
<dbReference type="Pfam" id="PF04082">
    <property type="entry name" value="Fungal_trans"/>
    <property type="match status" value="1"/>
</dbReference>
<keyword evidence="5" id="KW-0175">Coiled coil</keyword>
<dbReference type="CDD" id="cd14654">
    <property type="entry name" value="ZIP_Gal4"/>
    <property type="match status" value="1"/>
</dbReference>
<evidence type="ECO:0000259" key="7">
    <source>
        <dbReference type="PROSITE" id="PS50048"/>
    </source>
</evidence>
<dbReference type="PANTHER" id="PTHR47424:SF2">
    <property type="entry name" value="TRANSCRIPTION FACTOR DOMAIN-CONTAINING PROTEIN-RELATED"/>
    <property type="match status" value="1"/>
</dbReference>
<dbReference type="GO" id="GO:0000435">
    <property type="term" value="P:positive regulation of transcription from RNA polymerase II promoter by galactose"/>
    <property type="evidence" value="ECO:0007669"/>
    <property type="project" value="TreeGrafter"/>
</dbReference>
<dbReference type="Pfam" id="PF00172">
    <property type="entry name" value="Zn_clus"/>
    <property type="match status" value="1"/>
</dbReference>
<dbReference type="SMART" id="SM00066">
    <property type="entry name" value="GAL4"/>
    <property type="match status" value="1"/>
</dbReference>
<dbReference type="InterPro" id="IPR001138">
    <property type="entry name" value="Zn2Cys6_DnaBD"/>
</dbReference>
<dbReference type="GO" id="GO:0008270">
    <property type="term" value="F:zinc ion binding"/>
    <property type="evidence" value="ECO:0007669"/>
    <property type="project" value="InterPro"/>
</dbReference>
<accession>A0A6A6DYG3</accession>
<keyword evidence="2" id="KW-0805">Transcription regulation</keyword>
<organism evidence="8 9">
    <name type="scientific">Zopfia rhizophila CBS 207.26</name>
    <dbReference type="NCBI Taxonomy" id="1314779"/>
    <lineage>
        <taxon>Eukaryota</taxon>
        <taxon>Fungi</taxon>
        <taxon>Dikarya</taxon>
        <taxon>Ascomycota</taxon>
        <taxon>Pezizomycotina</taxon>
        <taxon>Dothideomycetes</taxon>
        <taxon>Dothideomycetes incertae sedis</taxon>
        <taxon>Zopfiaceae</taxon>
        <taxon>Zopfia</taxon>
    </lineage>
</organism>
<keyword evidence="1" id="KW-0479">Metal-binding</keyword>
<dbReference type="CDD" id="cd00067">
    <property type="entry name" value="GAL4"/>
    <property type="match status" value="1"/>
</dbReference>
<dbReference type="GO" id="GO:0000978">
    <property type="term" value="F:RNA polymerase II cis-regulatory region sequence-specific DNA binding"/>
    <property type="evidence" value="ECO:0007669"/>
    <property type="project" value="TreeGrafter"/>
</dbReference>
<evidence type="ECO:0000256" key="3">
    <source>
        <dbReference type="ARBA" id="ARBA00023163"/>
    </source>
</evidence>
<feature type="region of interest" description="Disordered" evidence="6">
    <location>
        <begin position="170"/>
        <end position="192"/>
    </location>
</feature>
<dbReference type="SUPFAM" id="SSF57701">
    <property type="entry name" value="Zn2/Cys6 DNA-binding domain"/>
    <property type="match status" value="1"/>
</dbReference>
<dbReference type="PANTHER" id="PTHR47424">
    <property type="entry name" value="REGULATORY PROTEIN GAL4"/>
    <property type="match status" value="1"/>
</dbReference>
<reference evidence="8" key="1">
    <citation type="journal article" date="2020" name="Stud. Mycol.">
        <title>101 Dothideomycetes genomes: a test case for predicting lifestyles and emergence of pathogens.</title>
        <authorList>
            <person name="Haridas S."/>
            <person name="Albert R."/>
            <person name="Binder M."/>
            <person name="Bloem J."/>
            <person name="Labutti K."/>
            <person name="Salamov A."/>
            <person name="Andreopoulos B."/>
            <person name="Baker S."/>
            <person name="Barry K."/>
            <person name="Bills G."/>
            <person name="Bluhm B."/>
            <person name="Cannon C."/>
            <person name="Castanera R."/>
            <person name="Culley D."/>
            <person name="Daum C."/>
            <person name="Ezra D."/>
            <person name="Gonzalez J."/>
            <person name="Henrissat B."/>
            <person name="Kuo A."/>
            <person name="Liang C."/>
            <person name="Lipzen A."/>
            <person name="Lutzoni F."/>
            <person name="Magnuson J."/>
            <person name="Mondo S."/>
            <person name="Nolan M."/>
            <person name="Ohm R."/>
            <person name="Pangilinan J."/>
            <person name="Park H.-J."/>
            <person name="Ramirez L."/>
            <person name="Alfaro M."/>
            <person name="Sun H."/>
            <person name="Tritt A."/>
            <person name="Yoshinaga Y."/>
            <person name="Zwiers L.-H."/>
            <person name="Turgeon B."/>
            <person name="Goodwin S."/>
            <person name="Spatafora J."/>
            <person name="Crous P."/>
            <person name="Grigoriev I."/>
        </authorList>
    </citation>
    <scope>NUCLEOTIDE SEQUENCE</scope>
    <source>
        <strain evidence="8">CBS 207.26</strain>
    </source>
</reference>
<protein>
    <recommendedName>
        <fullName evidence="7">Zn(2)-C6 fungal-type domain-containing protein</fullName>
    </recommendedName>
</protein>
<dbReference type="OrthoDB" id="3364175at2759"/>